<evidence type="ECO:0000313" key="14">
    <source>
        <dbReference type="Proteomes" id="UP000466894"/>
    </source>
</evidence>
<dbReference type="KEGG" id="mnv:MNVI_34700"/>
<organism evidence="11 14">
    <name type="scientific">Mycobacterium noviomagense</name>
    <dbReference type="NCBI Taxonomy" id="459858"/>
    <lineage>
        <taxon>Bacteria</taxon>
        <taxon>Bacillati</taxon>
        <taxon>Actinomycetota</taxon>
        <taxon>Actinomycetes</taxon>
        <taxon>Mycobacteriales</taxon>
        <taxon>Mycobacteriaceae</taxon>
        <taxon>Mycobacterium</taxon>
    </lineage>
</organism>
<evidence type="ECO:0000256" key="3">
    <source>
        <dbReference type="ARBA" id="ARBA00022603"/>
    </source>
</evidence>
<dbReference type="OrthoDB" id="9802228at2"/>
<dbReference type="InterPro" id="IPR036217">
    <property type="entry name" value="MethylDNA_cys_MeTrfase_DNAb"/>
</dbReference>
<evidence type="ECO:0000256" key="5">
    <source>
        <dbReference type="ARBA" id="ARBA00022763"/>
    </source>
</evidence>
<gene>
    <name evidence="11" type="primary">ogt_2</name>
    <name evidence="12" type="ORF">BST37_05800</name>
    <name evidence="11" type="ORF">MNVI_34700</name>
</gene>
<feature type="domain" description="Methylguanine DNA methyltransferase ribonuclease-like" evidence="10">
    <location>
        <begin position="36"/>
        <end position="112"/>
    </location>
</feature>
<comment type="function">
    <text evidence="8">Involved in the cellular defense against the biological effects of O6-methylguanine (O6-MeG) and O4-methylthymine (O4-MeT) in DNA. Repairs the methylated nucleobase in DNA by stoichiometrically transferring the methyl group to a cysteine residue in the enzyme. This is a suicide reaction: the enzyme is irreversibly inactivated.</text>
</comment>
<evidence type="ECO:0000256" key="2">
    <source>
        <dbReference type="ARBA" id="ARBA00008711"/>
    </source>
</evidence>
<dbReference type="CDD" id="cd06445">
    <property type="entry name" value="ATase"/>
    <property type="match status" value="1"/>
</dbReference>
<dbReference type="FunFam" id="1.10.10.10:FF:000214">
    <property type="entry name" value="Methylated-DNA--protein-cysteine methyltransferase"/>
    <property type="match status" value="1"/>
</dbReference>
<dbReference type="EMBL" id="AP022583">
    <property type="protein sequence ID" value="BBY08152.1"/>
    <property type="molecule type" value="Genomic_DNA"/>
</dbReference>
<dbReference type="Gene3D" id="1.10.10.10">
    <property type="entry name" value="Winged helix-like DNA-binding domain superfamily/Winged helix DNA-binding domain"/>
    <property type="match status" value="1"/>
</dbReference>
<keyword evidence="8" id="KW-0963">Cytoplasm</keyword>
<keyword evidence="4 8" id="KW-0808">Transferase</keyword>
<dbReference type="SUPFAM" id="SSF46767">
    <property type="entry name" value="Methylated DNA-protein cysteine methyltransferase, C-terminal domain"/>
    <property type="match status" value="1"/>
</dbReference>
<evidence type="ECO:0000256" key="1">
    <source>
        <dbReference type="ARBA" id="ARBA00001286"/>
    </source>
</evidence>
<dbReference type="Pfam" id="PF02870">
    <property type="entry name" value="Methyltransf_1N"/>
    <property type="match status" value="1"/>
</dbReference>
<accession>A0A7I7PHW3</accession>
<dbReference type="EC" id="2.1.1.63" evidence="8"/>
<dbReference type="InterPro" id="IPR014048">
    <property type="entry name" value="MethylDNA_cys_MeTrfase_DNA-bd"/>
</dbReference>
<evidence type="ECO:0000256" key="6">
    <source>
        <dbReference type="ARBA" id="ARBA00023204"/>
    </source>
</evidence>
<dbReference type="Pfam" id="PF01035">
    <property type="entry name" value="DNA_binding_1"/>
    <property type="match status" value="1"/>
</dbReference>
<dbReference type="SUPFAM" id="SSF53155">
    <property type="entry name" value="Methylated DNA-protein cysteine methyltransferase domain"/>
    <property type="match status" value="1"/>
</dbReference>
<dbReference type="HAMAP" id="MF_00772">
    <property type="entry name" value="OGT"/>
    <property type="match status" value="1"/>
</dbReference>
<dbReference type="InterPro" id="IPR036631">
    <property type="entry name" value="MGMT_N_sf"/>
</dbReference>
<evidence type="ECO:0000259" key="9">
    <source>
        <dbReference type="Pfam" id="PF01035"/>
    </source>
</evidence>
<protein>
    <recommendedName>
        <fullName evidence="8">Methylated-DNA--protein-cysteine methyltransferase</fullName>
        <ecNumber evidence="8">2.1.1.63</ecNumber>
    </recommendedName>
    <alternativeName>
        <fullName evidence="8">6-O-methylguanine-DNA methyltransferase</fullName>
        <shortName evidence="8">MGMT</shortName>
    </alternativeName>
    <alternativeName>
        <fullName evidence="8">O-6-methylguanine-DNA-alkyltransferase</fullName>
    </alternativeName>
</protein>
<comment type="catalytic activity">
    <reaction evidence="1 8">
        <text>a 4-O-methyl-thymidine in DNA + L-cysteinyl-[protein] = a thymidine in DNA + S-methyl-L-cysteinyl-[protein]</text>
        <dbReference type="Rhea" id="RHEA:53428"/>
        <dbReference type="Rhea" id="RHEA-COMP:10131"/>
        <dbReference type="Rhea" id="RHEA-COMP:10132"/>
        <dbReference type="Rhea" id="RHEA-COMP:13555"/>
        <dbReference type="Rhea" id="RHEA-COMP:13556"/>
        <dbReference type="ChEBI" id="CHEBI:29950"/>
        <dbReference type="ChEBI" id="CHEBI:82612"/>
        <dbReference type="ChEBI" id="CHEBI:137386"/>
        <dbReference type="ChEBI" id="CHEBI:137387"/>
        <dbReference type="EC" id="2.1.1.63"/>
    </reaction>
</comment>
<dbReference type="Gene3D" id="3.30.160.70">
    <property type="entry name" value="Methylated DNA-protein cysteine methyltransferase domain"/>
    <property type="match status" value="1"/>
</dbReference>
<evidence type="ECO:0000256" key="8">
    <source>
        <dbReference type="HAMAP-Rule" id="MF_00772"/>
    </source>
</evidence>
<reference evidence="12 13" key="1">
    <citation type="submission" date="2017-02" db="EMBL/GenBank/DDBJ databases">
        <title>The new phylogeny of genus Mycobacterium.</title>
        <authorList>
            <person name="Tortoli E."/>
            <person name="Trovato A."/>
            <person name="Cirillo D.M."/>
        </authorList>
    </citation>
    <scope>NUCLEOTIDE SEQUENCE [LARGE SCALE GENOMIC DNA]</scope>
    <source>
        <strain evidence="12 13">DSM 45145</strain>
    </source>
</reference>
<dbReference type="GO" id="GO:0032259">
    <property type="term" value="P:methylation"/>
    <property type="evidence" value="ECO:0007669"/>
    <property type="project" value="UniProtKB-KW"/>
</dbReference>
<dbReference type="EMBL" id="MVIC01000006">
    <property type="protein sequence ID" value="ORB16804.1"/>
    <property type="molecule type" value="Genomic_DNA"/>
</dbReference>
<comment type="miscellaneous">
    <text evidence="8">This enzyme catalyzes only one turnover and therefore is not strictly catalytic. According to one definition, an enzyme is a biocatalyst that acts repeatedly and over many reaction cycles.</text>
</comment>
<reference evidence="11" key="3">
    <citation type="submission" date="2020-02" db="EMBL/GenBank/DDBJ databases">
        <authorList>
            <person name="Matsumoto Y."/>
            <person name="Motooka D."/>
            <person name="Nakamura S."/>
        </authorList>
    </citation>
    <scope>NUCLEOTIDE SEQUENCE</scope>
    <source>
        <strain evidence="11">JCM 16367</strain>
    </source>
</reference>
<evidence type="ECO:0000259" key="10">
    <source>
        <dbReference type="Pfam" id="PF02870"/>
    </source>
</evidence>
<dbReference type="InterPro" id="IPR008332">
    <property type="entry name" value="MethylG_MeTrfase_N"/>
</dbReference>
<dbReference type="AlphaFoldDB" id="A0A7I7PHW3"/>
<comment type="similarity">
    <text evidence="2 8">Belongs to the MGMT family.</text>
</comment>
<keyword evidence="6 8" id="KW-0234">DNA repair</keyword>
<proteinExistence type="inferred from homology"/>
<evidence type="ECO:0000313" key="11">
    <source>
        <dbReference type="EMBL" id="BBY08152.1"/>
    </source>
</evidence>
<feature type="domain" description="Methylated-DNA-[protein]-cysteine S-methyltransferase DNA binding" evidence="9">
    <location>
        <begin position="118"/>
        <end position="196"/>
    </location>
</feature>
<feature type="active site" description="Nucleophile; methyl group acceptor" evidence="8">
    <location>
        <position position="168"/>
    </location>
</feature>
<dbReference type="InterPro" id="IPR036388">
    <property type="entry name" value="WH-like_DNA-bd_sf"/>
</dbReference>
<dbReference type="GO" id="GO:0005737">
    <property type="term" value="C:cytoplasm"/>
    <property type="evidence" value="ECO:0007669"/>
    <property type="project" value="UniProtKB-SubCell"/>
</dbReference>
<dbReference type="Proteomes" id="UP000192374">
    <property type="component" value="Unassembled WGS sequence"/>
</dbReference>
<evidence type="ECO:0000313" key="13">
    <source>
        <dbReference type="Proteomes" id="UP000192374"/>
    </source>
</evidence>
<dbReference type="InterPro" id="IPR023546">
    <property type="entry name" value="MGMT"/>
</dbReference>
<dbReference type="Proteomes" id="UP000466894">
    <property type="component" value="Chromosome"/>
</dbReference>
<evidence type="ECO:0000256" key="4">
    <source>
        <dbReference type="ARBA" id="ARBA00022679"/>
    </source>
</evidence>
<evidence type="ECO:0000313" key="12">
    <source>
        <dbReference type="EMBL" id="ORB16804.1"/>
    </source>
</evidence>
<comment type="catalytic activity">
    <reaction evidence="7 8">
        <text>a 6-O-methyl-2'-deoxyguanosine in DNA + L-cysteinyl-[protein] = S-methyl-L-cysteinyl-[protein] + a 2'-deoxyguanosine in DNA</text>
        <dbReference type="Rhea" id="RHEA:24000"/>
        <dbReference type="Rhea" id="RHEA-COMP:10131"/>
        <dbReference type="Rhea" id="RHEA-COMP:10132"/>
        <dbReference type="Rhea" id="RHEA-COMP:11367"/>
        <dbReference type="Rhea" id="RHEA-COMP:11368"/>
        <dbReference type="ChEBI" id="CHEBI:29950"/>
        <dbReference type="ChEBI" id="CHEBI:82612"/>
        <dbReference type="ChEBI" id="CHEBI:85445"/>
        <dbReference type="ChEBI" id="CHEBI:85448"/>
        <dbReference type="EC" id="2.1.1.63"/>
    </reaction>
</comment>
<dbReference type="NCBIfam" id="TIGR00589">
    <property type="entry name" value="ogt"/>
    <property type="match status" value="1"/>
</dbReference>
<dbReference type="GO" id="GO:0003908">
    <property type="term" value="F:methylated-DNA-[protein]-cysteine S-methyltransferase activity"/>
    <property type="evidence" value="ECO:0007669"/>
    <property type="project" value="UniProtKB-UniRule"/>
</dbReference>
<dbReference type="RefSeq" id="WP_083086590.1">
    <property type="nucleotide sequence ID" value="NZ_AP022583.1"/>
</dbReference>
<dbReference type="PANTHER" id="PTHR10815:SF5">
    <property type="entry name" value="METHYLATED-DNA--PROTEIN-CYSTEINE METHYLTRANSFERASE"/>
    <property type="match status" value="1"/>
</dbReference>
<keyword evidence="3 8" id="KW-0489">Methyltransferase</keyword>
<dbReference type="PANTHER" id="PTHR10815">
    <property type="entry name" value="METHYLATED-DNA--PROTEIN-CYSTEINE METHYLTRANSFERASE"/>
    <property type="match status" value="1"/>
</dbReference>
<evidence type="ECO:0000256" key="7">
    <source>
        <dbReference type="ARBA" id="ARBA00049348"/>
    </source>
</evidence>
<comment type="subcellular location">
    <subcellularLocation>
        <location evidence="8">Cytoplasm</location>
    </subcellularLocation>
</comment>
<keyword evidence="13" id="KW-1185">Reference proteome</keyword>
<dbReference type="GO" id="GO:0006307">
    <property type="term" value="P:DNA alkylation repair"/>
    <property type="evidence" value="ECO:0007669"/>
    <property type="project" value="UniProtKB-UniRule"/>
</dbReference>
<sequence>MSTKVFSYDADEPATLARLHTRLERSADENGLLDVAYRTIDTPVGALLLAATDSGLVRVAYDVQDHALVLDALARSVSPRILRAPARLDAAARQIDDYFAKRRKHFELPLDLRLANGFRRAVIEELRRIDYGQRESYASVAAAVGSPRAVRAVGTACARNPLPIVIGCHRVVRSDGSIGQYAGGEQAKSALLRLEAG</sequence>
<name>A0A7I7PHW3_9MYCO</name>
<reference evidence="11 14" key="2">
    <citation type="journal article" date="2019" name="Emerg. Microbes Infect.">
        <title>Comprehensive subspecies identification of 175 nontuberculous mycobacteria species based on 7547 genomic profiles.</title>
        <authorList>
            <person name="Matsumoto Y."/>
            <person name="Kinjo T."/>
            <person name="Motooka D."/>
            <person name="Nabeya D."/>
            <person name="Jung N."/>
            <person name="Uechi K."/>
            <person name="Horii T."/>
            <person name="Iida T."/>
            <person name="Fujita J."/>
            <person name="Nakamura S."/>
        </authorList>
    </citation>
    <scope>NUCLEOTIDE SEQUENCE [LARGE SCALE GENOMIC DNA]</scope>
    <source>
        <strain evidence="11 14">JCM 16367</strain>
    </source>
</reference>
<keyword evidence="5 8" id="KW-0227">DNA damage</keyword>